<dbReference type="AlphaFoldDB" id="A0A8J8FEA4"/>
<feature type="domain" description="DUF4435" evidence="1">
    <location>
        <begin position="36"/>
        <end position="253"/>
    </location>
</feature>
<dbReference type="Pfam" id="PF14491">
    <property type="entry name" value="DUF4435"/>
    <property type="match status" value="1"/>
</dbReference>
<dbReference type="RefSeq" id="WP_171606957.1">
    <property type="nucleotide sequence ID" value="NZ_WHPF01000004.1"/>
</dbReference>
<keyword evidence="3" id="KW-1185">Reference proteome</keyword>
<gene>
    <name evidence="2" type="ORF">GD597_06125</name>
</gene>
<dbReference type="InterPro" id="IPR029492">
    <property type="entry name" value="DUF4435"/>
</dbReference>
<protein>
    <submittedName>
        <fullName evidence="2">DUF4435 domain-containing protein</fullName>
    </submittedName>
</protein>
<reference evidence="2" key="1">
    <citation type="submission" date="2019-10" db="EMBL/GenBank/DDBJ databases">
        <title>Draft genome sequence of Panacibacter sp. KCS-6.</title>
        <authorList>
            <person name="Yim K.J."/>
        </authorList>
    </citation>
    <scope>NUCLEOTIDE SEQUENCE</scope>
    <source>
        <strain evidence="2">KCS-6</strain>
    </source>
</reference>
<evidence type="ECO:0000313" key="2">
    <source>
        <dbReference type="EMBL" id="NNV55027.1"/>
    </source>
</evidence>
<sequence>MNAVEALKQKAQTSNLAYIKLLQKYRFDTNDLHYIFEGFDDQSFYFNYLQGLTKNYITHISLGKKQSLEIYNKIDWSIYDKRRIIIFIDRDYCRILGEPIPEDDNIYETTYYSIENYISNPEVLKRLIREILHFHEEVQVNQIVTKYEKELELFIKQIRPILAWVLTVRSHKLKANLNMIDLSKLFQINSDLTFLYLKIDKIAYLENVTHVKTPIVHLSGLKHWYNVMDATPTYKLYLRGKFEAWFLITFFNRLNGYLLKNYNHNSKVKTNINHSNALEIIGPRTSIPERFEKFLKQLFP</sequence>
<evidence type="ECO:0000259" key="1">
    <source>
        <dbReference type="Pfam" id="PF14491"/>
    </source>
</evidence>
<name>A0A8J8FEA4_9BACT</name>
<evidence type="ECO:0000313" key="3">
    <source>
        <dbReference type="Proteomes" id="UP000598971"/>
    </source>
</evidence>
<organism evidence="2 3">
    <name type="scientific">Limnovirga soli</name>
    <dbReference type="NCBI Taxonomy" id="2656915"/>
    <lineage>
        <taxon>Bacteria</taxon>
        <taxon>Pseudomonadati</taxon>
        <taxon>Bacteroidota</taxon>
        <taxon>Chitinophagia</taxon>
        <taxon>Chitinophagales</taxon>
        <taxon>Chitinophagaceae</taxon>
        <taxon>Limnovirga</taxon>
    </lineage>
</organism>
<proteinExistence type="predicted"/>
<dbReference type="EMBL" id="WHPF01000004">
    <property type="protein sequence ID" value="NNV55027.1"/>
    <property type="molecule type" value="Genomic_DNA"/>
</dbReference>
<dbReference type="Proteomes" id="UP000598971">
    <property type="component" value="Unassembled WGS sequence"/>
</dbReference>
<comment type="caution">
    <text evidence="2">The sequence shown here is derived from an EMBL/GenBank/DDBJ whole genome shotgun (WGS) entry which is preliminary data.</text>
</comment>
<accession>A0A8J8FEA4</accession>